<evidence type="ECO:0000256" key="10">
    <source>
        <dbReference type="ARBA" id="ARBA00022832"/>
    </source>
</evidence>
<keyword evidence="9" id="KW-0963">Cytoplasm</keyword>
<comment type="subunit">
    <text evidence="6">Homotrimer.</text>
</comment>
<dbReference type="GO" id="GO:0005094">
    <property type="term" value="F:Rho GDP-dissociation inhibitor activity"/>
    <property type="evidence" value="ECO:0007669"/>
    <property type="project" value="InterPro"/>
</dbReference>
<keyword evidence="13" id="KW-0443">Lipid metabolism</keyword>
<evidence type="ECO:0000256" key="16">
    <source>
        <dbReference type="ARBA" id="ARBA00035949"/>
    </source>
</evidence>
<dbReference type="Gene3D" id="3.90.226.10">
    <property type="entry name" value="2-enoyl-CoA Hydratase, Chain A, domain 1"/>
    <property type="match status" value="1"/>
</dbReference>
<evidence type="ECO:0000256" key="24">
    <source>
        <dbReference type="ARBA" id="ARBA00076241"/>
    </source>
</evidence>
<evidence type="ECO:0000256" key="3">
    <source>
        <dbReference type="ARBA" id="ARBA00005005"/>
    </source>
</evidence>
<gene>
    <name evidence="29" type="ORF">P4O66_007371</name>
</gene>
<comment type="catalytic activity">
    <reaction evidence="21">
        <text>(3Z)-octenoyl-CoA = (2E)-octenoyl-CoA</text>
        <dbReference type="Rhea" id="RHEA:46044"/>
        <dbReference type="ChEBI" id="CHEBI:62242"/>
        <dbReference type="ChEBI" id="CHEBI:85640"/>
    </reaction>
    <physiologicalReaction direction="left-to-right" evidence="21">
        <dbReference type="Rhea" id="RHEA:46045"/>
    </physiologicalReaction>
</comment>
<dbReference type="GO" id="GO:0006631">
    <property type="term" value="P:fatty acid metabolic process"/>
    <property type="evidence" value="ECO:0007669"/>
    <property type="project" value="UniProtKB-KW"/>
</dbReference>
<dbReference type="SUPFAM" id="SSF52096">
    <property type="entry name" value="ClpP/crotonase"/>
    <property type="match status" value="1"/>
</dbReference>
<proteinExistence type="inferred from homology"/>
<evidence type="ECO:0000256" key="9">
    <source>
        <dbReference type="ARBA" id="ARBA00022490"/>
    </source>
</evidence>
<dbReference type="EC" id="5.3.3.8" evidence="7"/>
<evidence type="ECO:0000256" key="23">
    <source>
        <dbReference type="ARBA" id="ARBA00068317"/>
    </source>
</evidence>
<dbReference type="CDD" id="cd06558">
    <property type="entry name" value="crotonase-like"/>
    <property type="match status" value="1"/>
</dbReference>
<dbReference type="Gene3D" id="6.10.250.170">
    <property type="match status" value="1"/>
</dbReference>
<evidence type="ECO:0000256" key="5">
    <source>
        <dbReference type="ARBA" id="ARBA00009758"/>
    </source>
</evidence>
<evidence type="ECO:0000256" key="6">
    <source>
        <dbReference type="ARBA" id="ARBA00011233"/>
    </source>
</evidence>
<dbReference type="PROSITE" id="PS00166">
    <property type="entry name" value="ENOYL_COA_HYDRATASE"/>
    <property type="match status" value="1"/>
</dbReference>
<dbReference type="InterPro" id="IPR000406">
    <property type="entry name" value="Rho_GDI"/>
</dbReference>
<evidence type="ECO:0000256" key="18">
    <source>
        <dbReference type="ARBA" id="ARBA00050938"/>
    </source>
</evidence>
<dbReference type="AlphaFoldDB" id="A0AAD8ZHI8"/>
<keyword evidence="11" id="KW-0809">Transit peptide</keyword>
<evidence type="ECO:0000256" key="8">
    <source>
        <dbReference type="ARBA" id="ARBA00022468"/>
    </source>
</evidence>
<dbReference type="Pfam" id="PF00378">
    <property type="entry name" value="ECH_1"/>
    <property type="match status" value="1"/>
</dbReference>
<evidence type="ECO:0000256" key="4">
    <source>
        <dbReference type="ARBA" id="ARBA00005254"/>
    </source>
</evidence>
<organism evidence="29 30">
    <name type="scientific">Electrophorus voltai</name>
    <dbReference type="NCBI Taxonomy" id="2609070"/>
    <lineage>
        <taxon>Eukaryota</taxon>
        <taxon>Metazoa</taxon>
        <taxon>Chordata</taxon>
        <taxon>Craniata</taxon>
        <taxon>Vertebrata</taxon>
        <taxon>Euteleostomi</taxon>
        <taxon>Actinopterygii</taxon>
        <taxon>Neopterygii</taxon>
        <taxon>Teleostei</taxon>
        <taxon>Ostariophysi</taxon>
        <taxon>Gymnotiformes</taxon>
        <taxon>Gymnotoidei</taxon>
        <taxon>Gymnotidae</taxon>
        <taxon>Electrophorus</taxon>
    </lineage>
</organism>
<protein>
    <recommendedName>
        <fullName evidence="23">Enoyl-CoA delta isomerase 1, mitochondrial</fullName>
        <ecNumber evidence="7">5.3.3.8</ecNumber>
    </recommendedName>
    <alternativeName>
        <fullName evidence="27">3,2-trans-enoyl-CoA isomerase</fullName>
    </alternativeName>
    <alternativeName>
        <fullName evidence="24 25">Delta(3),Delta(2)-enoyl-CoA isomerase</fullName>
    </alternativeName>
    <alternativeName>
        <fullName evidence="26">Dodecenoyl-CoA isomerase</fullName>
    </alternativeName>
</protein>
<evidence type="ECO:0000256" key="21">
    <source>
        <dbReference type="ARBA" id="ARBA00052542"/>
    </source>
</evidence>
<evidence type="ECO:0000256" key="22">
    <source>
        <dbReference type="ARBA" id="ARBA00056147"/>
    </source>
</evidence>
<comment type="similarity">
    <text evidence="5">Belongs to the Rho GDI family.</text>
</comment>
<comment type="catalytic activity">
    <reaction evidence="20">
        <text>(3Z)-dodecenoyl-CoA = (2E)-dodecenoyl-CoA</text>
        <dbReference type="Rhea" id="RHEA:23716"/>
        <dbReference type="ChEBI" id="CHEBI:57330"/>
        <dbReference type="ChEBI" id="CHEBI:58543"/>
        <dbReference type="EC" id="5.3.3.8"/>
    </reaction>
    <physiologicalReaction direction="left-to-right" evidence="20">
        <dbReference type="Rhea" id="RHEA:23717"/>
    </physiologicalReaction>
</comment>
<keyword evidence="12" id="KW-0007">Acetylation</keyword>
<comment type="catalytic activity">
    <reaction evidence="18">
        <text>(3Z)-decenoyl-CoA = (2E)-decenoyl-CoA</text>
        <dbReference type="Rhea" id="RHEA:77195"/>
        <dbReference type="ChEBI" id="CHEBI:61406"/>
        <dbReference type="ChEBI" id="CHEBI:195601"/>
    </reaction>
    <physiologicalReaction direction="left-to-right" evidence="18">
        <dbReference type="Rhea" id="RHEA:77196"/>
    </physiologicalReaction>
</comment>
<dbReference type="Pfam" id="PF02115">
    <property type="entry name" value="Rho_GDI"/>
    <property type="match status" value="2"/>
</dbReference>
<comment type="similarity">
    <text evidence="4 28">Belongs to the enoyl-CoA hydratase/isomerase family.</text>
</comment>
<keyword evidence="8" id="KW-0343">GTPase activation</keyword>
<dbReference type="Gene3D" id="2.70.50.30">
    <property type="entry name" value="Coagulation Factor XIII, subunit A, domain 1"/>
    <property type="match status" value="2"/>
</dbReference>
<dbReference type="GO" id="GO:0016020">
    <property type="term" value="C:membrane"/>
    <property type="evidence" value="ECO:0007669"/>
    <property type="project" value="TreeGrafter"/>
</dbReference>
<evidence type="ECO:0000256" key="20">
    <source>
        <dbReference type="ARBA" id="ARBA00052376"/>
    </source>
</evidence>
<comment type="caution">
    <text evidence="29">The sequence shown here is derived from an EMBL/GenBank/DDBJ whole genome shotgun (WGS) entry which is preliminary data.</text>
</comment>
<dbReference type="Proteomes" id="UP001239994">
    <property type="component" value="Unassembled WGS sequence"/>
</dbReference>
<evidence type="ECO:0000256" key="27">
    <source>
        <dbReference type="ARBA" id="ARBA00083575"/>
    </source>
</evidence>
<keyword evidence="15" id="KW-0413">Isomerase</keyword>
<comment type="catalytic activity">
    <reaction evidence="17">
        <text>(3Z)-hexenoyl-CoA = (2E)-hexenoyl-CoA</text>
        <dbReference type="Rhea" id="RHEA:45748"/>
        <dbReference type="ChEBI" id="CHEBI:62077"/>
        <dbReference type="ChEBI" id="CHEBI:85415"/>
    </reaction>
    <physiologicalReaction direction="left-to-right" evidence="17">
        <dbReference type="Rhea" id="RHEA:45749"/>
    </physiologicalReaction>
</comment>
<keyword evidence="14" id="KW-0496">Mitochondrion</keyword>
<dbReference type="InterPro" id="IPR024792">
    <property type="entry name" value="RhoGDI_dom_sf"/>
</dbReference>
<comment type="catalytic activity">
    <reaction evidence="16">
        <text>a (3E)-enoyl-CoA = a 4-saturated (2E)-enoyl-CoA</text>
        <dbReference type="Rhea" id="RHEA:45228"/>
        <dbReference type="ChEBI" id="CHEBI:58521"/>
        <dbReference type="ChEBI" id="CHEBI:85097"/>
        <dbReference type="EC" id="5.3.3.8"/>
    </reaction>
    <physiologicalReaction direction="left-to-right" evidence="16">
        <dbReference type="Rhea" id="RHEA:45229"/>
    </physiologicalReaction>
</comment>
<dbReference type="GO" id="GO:0007266">
    <property type="term" value="P:Rho protein signal transduction"/>
    <property type="evidence" value="ECO:0007669"/>
    <property type="project" value="InterPro"/>
</dbReference>
<evidence type="ECO:0000256" key="1">
    <source>
        <dbReference type="ARBA" id="ARBA00004305"/>
    </source>
</evidence>
<dbReference type="FunFam" id="3.90.226.10:FF:000034">
    <property type="entry name" value="Enoyl-CoA delta isomerase 1"/>
    <property type="match status" value="1"/>
</dbReference>
<sequence>MLGLDVCEFGGQFLELLWLTVCYRGIMADKEGTAPVHEEEDETDLNYQAPAQKTLQEIQELDKDDESLNKYKQTLLGTGPVVLDPSIPNVQVTRLTLMCVQAPGPITMDLTGDLEALKKQNFTMKEGVDYRVKIHFKVNREIVSGLKYVHLTYRKGLRDQLSLALVLDMNLDQLSLALVLDTNLDQLSLALVLDTNLDQLSLALVLDTNLDQLSLALVLDTNLDQLSLALVLDTNLDQLSLALVLDTNLDQLSLALVLDTNLDQLSLALVLDTNLDQLSLALVLDTNLDQLSLALVLDMNLDQLSLALVLDTNLLAEFSSSLYLTPDPVSQGFEQAVNPSLLDKAVYMVGSYGPRVEEHEFITPVEEAPKGLIVRGIYHIKSYFTDDDKTDHLSWEWNLQIKKDWDSTESCISRLGVLSLFSASCRHGRPYALSHVAFNDRHLSTSSKIKVDLDNSNGIAVMKFDNPPVNSMSLDFLTEFSINLEKLELDKSCRGVILTSAQPRIFSAGLDIMDMYGTSPEHCGAFWKAVQDMWLKLYGYSKITIAAINGASPAGGCLMALCCDYRIMADDPRYSIGLNETQLGIVAPFWFKDTLLNTVGHRTTELSLQMGIMYHAHEALKIGLVDQLVPEGKVLSTAVETLGTWLAVPGHAREISKSMMRKPTVDKLLANKEADIKNFVSFITKDSIQKSLGMYLAALKKKKA</sequence>
<accession>A0AAD8ZHI8</accession>
<evidence type="ECO:0000256" key="11">
    <source>
        <dbReference type="ARBA" id="ARBA00022946"/>
    </source>
</evidence>
<dbReference type="InterPro" id="IPR018376">
    <property type="entry name" value="Enoyl-CoA_hyd/isom_CS"/>
</dbReference>
<evidence type="ECO:0000256" key="12">
    <source>
        <dbReference type="ARBA" id="ARBA00022990"/>
    </source>
</evidence>
<dbReference type="EMBL" id="JAROKS010000012">
    <property type="protein sequence ID" value="KAK1799120.1"/>
    <property type="molecule type" value="Genomic_DNA"/>
</dbReference>
<evidence type="ECO:0000256" key="19">
    <source>
        <dbReference type="ARBA" id="ARBA00051293"/>
    </source>
</evidence>
<reference evidence="29" key="1">
    <citation type="submission" date="2023-03" db="EMBL/GenBank/DDBJ databases">
        <title>Electrophorus voltai genome.</title>
        <authorList>
            <person name="Bian C."/>
        </authorList>
    </citation>
    <scope>NUCLEOTIDE SEQUENCE</scope>
    <source>
        <strain evidence="29">CB-2022</strain>
        <tissue evidence="29">Muscle</tissue>
    </source>
</reference>
<dbReference type="GO" id="GO:0005759">
    <property type="term" value="C:mitochondrial matrix"/>
    <property type="evidence" value="ECO:0007669"/>
    <property type="project" value="UniProtKB-SubCell"/>
</dbReference>
<dbReference type="GO" id="GO:0007399">
    <property type="term" value="P:nervous system development"/>
    <property type="evidence" value="ECO:0007669"/>
    <property type="project" value="UniProtKB-ARBA"/>
</dbReference>
<evidence type="ECO:0000313" key="29">
    <source>
        <dbReference type="EMBL" id="KAK1799120.1"/>
    </source>
</evidence>
<comment type="catalytic activity">
    <reaction evidence="19">
        <text>(2E)-tetradecenoyl-CoA = (3Z)-tetradecenoyl-CoA</text>
        <dbReference type="Rhea" id="RHEA:29847"/>
        <dbReference type="ChEBI" id="CHEBI:61405"/>
        <dbReference type="ChEBI" id="CHEBI:61968"/>
    </reaction>
    <physiologicalReaction direction="right-to-left" evidence="19">
        <dbReference type="Rhea" id="RHEA:29849"/>
    </physiologicalReaction>
</comment>
<dbReference type="GO" id="GO:0005096">
    <property type="term" value="F:GTPase activator activity"/>
    <property type="evidence" value="ECO:0007669"/>
    <property type="project" value="UniProtKB-KW"/>
</dbReference>
<dbReference type="PRINTS" id="PR00492">
    <property type="entry name" value="RHOGDI"/>
</dbReference>
<comment type="subcellular location">
    <subcellularLocation>
        <location evidence="2">Cytoplasm</location>
    </subcellularLocation>
    <subcellularLocation>
        <location evidence="1">Mitochondrion matrix</location>
    </subcellularLocation>
</comment>
<comment type="function">
    <text evidence="22">Key enzyme of fatty acid beta-oxidation. Able to isomerize both 3-cis (3Z) and 3-trans (3E) double bonds into the 2-trans (2E) form in a range of enoyl-CoA species, with a preference for (3Z)-enoyl-CoAs over (3E)-enoyl-CoAs. The catalytic efficiency of this enzyme is not affected by the fatty acyl chain length.</text>
</comment>
<evidence type="ECO:0000256" key="15">
    <source>
        <dbReference type="ARBA" id="ARBA00023235"/>
    </source>
</evidence>
<evidence type="ECO:0000313" key="30">
    <source>
        <dbReference type="Proteomes" id="UP001239994"/>
    </source>
</evidence>
<evidence type="ECO:0000256" key="17">
    <source>
        <dbReference type="ARBA" id="ARBA00036336"/>
    </source>
</evidence>
<dbReference type="SUPFAM" id="SSF81296">
    <property type="entry name" value="E set domains"/>
    <property type="match status" value="2"/>
</dbReference>
<evidence type="ECO:0000256" key="7">
    <source>
        <dbReference type="ARBA" id="ARBA00012064"/>
    </source>
</evidence>
<dbReference type="InterPro" id="IPR014756">
    <property type="entry name" value="Ig_E-set"/>
</dbReference>
<keyword evidence="30" id="KW-1185">Reference proteome</keyword>
<evidence type="ECO:0000256" key="25">
    <source>
        <dbReference type="ARBA" id="ARBA00078358"/>
    </source>
</evidence>
<name>A0AAD8ZHI8_9TELE</name>
<dbReference type="PANTHER" id="PTHR10980">
    <property type="entry name" value="RHO GDP-DISSOCIATION INHIBITOR"/>
    <property type="match status" value="1"/>
</dbReference>
<dbReference type="FunFam" id="2.70.50.30:FF:000004">
    <property type="entry name" value="Rho GDP-dissociation inhibitor 1"/>
    <property type="match status" value="2"/>
</dbReference>
<comment type="pathway">
    <text evidence="3">Lipid metabolism; fatty acid beta-oxidation.</text>
</comment>
<evidence type="ECO:0000256" key="28">
    <source>
        <dbReference type="RuleBase" id="RU003707"/>
    </source>
</evidence>
<evidence type="ECO:0000256" key="26">
    <source>
        <dbReference type="ARBA" id="ARBA00082088"/>
    </source>
</evidence>
<dbReference type="PANTHER" id="PTHR10980:SF8">
    <property type="entry name" value="RHO GDP-DISSOCIATION INHIBITOR 3"/>
    <property type="match status" value="1"/>
</dbReference>
<dbReference type="GO" id="GO:0005829">
    <property type="term" value="C:cytosol"/>
    <property type="evidence" value="ECO:0007669"/>
    <property type="project" value="TreeGrafter"/>
</dbReference>
<dbReference type="InterPro" id="IPR029045">
    <property type="entry name" value="ClpP/crotonase-like_dom_sf"/>
</dbReference>
<evidence type="ECO:0000256" key="14">
    <source>
        <dbReference type="ARBA" id="ARBA00023128"/>
    </source>
</evidence>
<evidence type="ECO:0000256" key="2">
    <source>
        <dbReference type="ARBA" id="ARBA00004496"/>
    </source>
</evidence>
<evidence type="ECO:0000256" key="13">
    <source>
        <dbReference type="ARBA" id="ARBA00023098"/>
    </source>
</evidence>
<keyword evidence="10" id="KW-0276">Fatty acid metabolism</keyword>
<dbReference type="InterPro" id="IPR001753">
    <property type="entry name" value="Enoyl-CoA_hydra/iso"/>
</dbReference>
<dbReference type="GO" id="GO:0004165">
    <property type="term" value="F:delta(3)-delta(2)-enoyl-CoA isomerase activity"/>
    <property type="evidence" value="ECO:0007669"/>
    <property type="project" value="UniProtKB-EC"/>
</dbReference>